<comment type="caution">
    <text evidence="2">The sequence shown here is derived from an EMBL/GenBank/DDBJ whole genome shotgun (WGS) entry which is preliminary data.</text>
</comment>
<keyword evidence="1" id="KW-1133">Transmembrane helix</keyword>
<dbReference type="OrthoDB" id="9954707at2"/>
<sequence length="371" mass="40972">MQAKFENPRTYQQAEINLKQGYTSLGDEVFAEDNPDYRNYQHPLERIAMDLLSAKSYCVYLSVSKQKPSEEEFTKSQTVIEPLRNIINDGISKLSVETLLTVTFDTGRVNRDSLLCFLAEIMEVNLFINAFTKLKNKLSQNDLLHLFGLLQTSYEGGSRIAENLGLSSSFLKRGNPLYAGMTAWLLSQIENPHQFVHDYLKQIQINPVDLLSQIAKSPEMSLDDYIANVGDFRIQDENEDGEKVKDLARLHYARFVVEHQGKNLFLEVLENHLNYQPASGLSANLFLDIVTSESFKTAALIILMSAGLVALTIGSLGVAGLITGLTGATAMATAAAGGFTFGTTVAVGVFFAPPKGEKLDEEVTYPIGQPV</sequence>
<evidence type="ECO:0000313" key="2">
    <source>
        <dbReference type="EMBL" id="KTD12970.1"/>
    </source>
</evidence>
<dbReference type="PATRIC" id="fig|455.5.peg.239"/>
<feature type="transmembrane region" description="Helical" evidence="1">
    <location>
        <begin position="298"/>
        <end position="322"/>
    </location>
</feature>
<keyword evidence="1" id="KW-0812">Transmembrane</keyword>
<evidence type="ECO:0000313" key="3">
    <source>
        <dbReference type="Proteomes" id="UP000054715"/>
    </source>
</evidence>
<dbReference type="Proteomes" id="UP000054715">
    <property type="component" value="Unassembled WGS sequence"/>
</dbReference>
<feature type="transmembrane region" description="Helical" evidence="1">
    <location>
        <begin position="328"/>
        <end position="352"/>
    </location>
</feature>
<evidence type="ECO:0000256" key="1">
    <source>
        <dbReference type="SAM" id="Phobius"/>
    </source>
</evidence>
<protein>
    <submittedName>
        <fullName evidence="2">Uncharacterized protein</fullName>
    </submittedName>
</protein>
<dbReference type="EMBL" id="LNYG01000004">
    <property type="protein sequence ID" value="KTD12970.1"/>
    <property type="molecule type" value="Genomic_DNA"/>
</dbReference>
<keyword evidence="1" id="KW-0472">Membrane</keyword>
<dbReference type="RefSeq" id="WP_058448313.1">
    <property type="nucleotide sequence ID" value="NZ_CAAAJF010000014.1"/>
</dbReference>
<accession>A0A0W0UYL9</accession>
<dbReference type="AlphaFoldDB" id="A0A0W0UYL9"/>
<gene>
    <name evidence="2" type="ORF">Ljam_0228</name>
</gene>
<organism evidence="2 3">
    <name type="scientific">Legionella jamestowniensis</name>
    <dbReference type="NCBI Taxonomy" id="455"/>
    <lineage>
        <taxon>Bacteria</taxon>
        <taxon>Pseudomonadati</taxon>
        <taxon>Pseudomonadota</taxon>
        <taxon>Gammaproteobacteria</taxon>
        <taxon>Legionellales</taxon>
        <taxon>Legionellaceae</taxon>
        <taxon>Legionella</taxon>
    </lineage>
</organism>
<proteinExistence type="predicted"/>
<name>A0A0W0UYL9_9GAMM</name>
<reference evidence="2 3" key="1">
    <citation type="submission" date="2015-11" db="EMBL/GenBank/DDBJ databases">
        <title>Genomic analysis of 38 Legionella species identifies large and diverse effector repertoires.</title>
        <authorList>
            <person name="Burstein D."/>
            <person name="Amaro F."/>
            <person name="Zusman T."/>
            <person name="Lifshitz Z."/>
            <person name="Cohen O."/>
            <person name="Gilbert J.A."/>
            <person name="Pupko T."/>
            <person name="Shuman H.A."/>
            <person name="Segal G."/>
        </authorList>
    </citation>
    <scope>NUCLEOTIDE SEQUENCE [LARGE SCALE GENOMIC DNA]</scope>
    <source>
        <strain evidence="2 3">JA-26-G1-E2</strain>
    </source>
</reference>